<reference evidence="2" key="2">
    <citation type="submission" date="2020-07" db="EMBL/GenBank/DDBJ databases">
        <authorList>
            <person name="Vera ALvarez R."/>
            <person name="Arias-Moreno D.M."/>
            <person name="Jimenez-Jacinto V."/>
            <person name="Jimenez-Bremont J.F."/>
            <person name="Swaminathan K."/>
            <person name="Moose S.P."/>
            <person name="Guerrero-Gonzalez M.L."/>
            <person name="Marino-Ramirez L."/>
            <person name="Landsman D."/>
            <person name="Rodriguez-Kessler M."/>
            <person name="Delgado-Sanchez P."/>
        </authorList>
    </citation>
    <scope>NUCLEOTIDE SEQUENCE</scope>
    <source>
        <tissue evidence="2">Cladode</tissue>
    </source>
</reference>
<proteinExistence type="predicted"/>
<feature type="region of interest" description="Disordered" evidence="1">
    <location>
        <begin position="1"/>
        <end position="48"/>
    </location>
</feature>
<feature type="compositionally biased region" description="Polar residues" evidence="1">
    <location>
        <begin position="35"/>
        <end position="48"/>
    </location>
</feature>
<name>A0A7C8Z4J2_OPUST</name>
<protein>
    <submittedName>
        <fullName evidence="2">Uncharacterized protein</fullName>
    </submittedName>
</protein>
<sequence>MSSSLTSYSNSRAQNIGYPLPAAGAPSDTRPLPNPSGSDKTSVTQHPSSTVPTFFEALLLGMGGSCSVLHPWCISFDLELGFWVAGFPVFAPHSGFMVG</sequence>
<evidence type="ECO:0000256" key="1">
    <source>
        <dbReference type="SAM" id="MobiDB-lite"/>
    </source>
</evidence>
<organism evidence="2">
    <name type="scientific">Opuntia streptacantha</name>
    <name type="common">Prickly pear cactus</name>
    <name type="synonym">Opuntia cardona</name>
    <dbReference type="NCBI Taxonomy" id="393608"/>
    <lineage>
        <taxon>Eukaryota</taxon>
        <taxon>Viridiplantae</taxon>
        <taxon>Streptophyta</taxon>
        <taxon>Embryophyta</taxon>
        <taxon>Tracheophyta</taxon>
        <taxon>Spermatophyta</taxon>
        <taxon>Magnoliopsida</taxon>
        <taxon>eudicotyledons</taxon>
        <taxon>Gunneridae</taxon>
        <taxon>Pentapetalae</taxon>
        <taxon>Caryophyllales</taxon>
        <taxon>Cactineae</taxon>
        <taxon>Cactaceae</taxon>
        <taxon>Opuntioideae</taxon>
        <taxon>Opuntia</taxon>
    </lineage>
</organism>
<accession>A0A7C8Z4J2</accession>
<dbReference type="AlphaFoldDB" id="A0A7C8Z4J2"/>
<evidence type="ECO:0000313" key="2">
    <source>
        <dbReference type="EMBL" id="MBA4633350.1"/>
    </source>
</evidence>
<reference evidence="2" key="1">
    <citation type="journal article" date="2013" name="J. Plant Res.">
        <title>Effect of fungi and light on seed germination of three Opuntia species from semiarid lands of central Mexico.</title>
        <authorList>
            <person name="Delgado-Sanchez P."/>
            <person name="Jimenez-Bremont J.F."/>
            <person name="Guerrero-Gonzalez Mde L."/>
            <person name="Flores J."/>
        </authorList>
    </citation>
    <scope>NUCLEOTIDE SEQUENCE</scope>
    <source>
        <tissue evidence="2">Cladode</tissue>
    </source>
</reference>
<dbReference type="EMBL" id="GISG01086534">
    <property type="protein sequence ID" value="MBA4633350.1"/>
    <property type="molecule type" value="Transcribed_RNA"/>
</dbReference>
<feature type="compositionally biased region" description="Polar residues" evidence="1">
    <location>
        <begin position="1"/>
        <end position="14"/>
    </location>
</feature>